<keyword evidence="3" id="KW-1185">Reference proteome</keyword>
<evidence type="ECO:0000313" key="2">
    <source>
        <dbReference type="EMBL" id="GMR50272.1"/>
    </source>
</evidence>
<dbReference type="Proteomes" id="UP001328107">
    <property type="component" value="Unassembled WGS sequence"/>
</dbReference>
<dbReference type="AlphaFoldDB" id="A0AAN5CUG6"/>
<keyword evidence="1" id="KW-0732">Signal</keyword>
<organism evidence="2 3">
    <name type="scientific">Pristionchus mayeri</name>
    <dbReference type="NCBI Taxonomy" id="1317129"/>
    <lineage>
        <taxon>Eukaryota</taxon>
        <taxon>Metazoa</taxon>
        <taxon>Ecdysozoa</taxon>
        <taxon>Nematoda</taxon>
        <taxon>Chromadorea</taxon>
        <taxon>Rhabditida</taxon>
        <taxon>Rhabditina</taxon>
        <taxon>Diplogasteromorpha</taxon>
        <taxon>Diplogasteroidea</taxon>
        <taxon>Neodiplogasteridae</taxon>
        <taxon>Pristionchus</taxon>
    </lineage>
</organism>
<sequence length="307" mass="33858">ACLPLLLFSCLFVLSHSLKCNYTRTDGQIGICSGDLCVIRMRENVVLARGCTFGGNYDSYRGYCVKTQDATECYCSNTDFCNTIDIANSTVENNKLVLWPNKCFVGTSSECVGSTCSMSLGSREKQLCQNTIESVIYRANTDLYVYADISESDPSNPDQGTHVNGTSKNVYGNCYKEGCWNSSYTDRVKALMNKNVTTRCIVNDVTNSSCIGDYCYITRNKFNETSESFIRGCFIVDGLVISNSKSISAAGMDHYIDRTTIYCNAPDCNKNFETAWKAIGTPFAAYISSSTTSSFLISISLLISFLL</sequence>
<gene>
    <name evidence="2" type="ORF">PMAYCL1PPCAC_20467</name>
</gene>
<proteinExistence type="predicted"/>
<feature type="chain" id="PRO_5042885341" evidence="1">
    <location>
        <begin position="18"/>
        <end position="307"/>
    </location>
</feature>
<evidence type="ECO:0000256" key="1">
    <source>
        <dbReference type="SAM" id="SignalP"/>
    </source>
</evidence>
<feature type="signal peptide" evidence="1">
    <location>
        <begin position="1"/>
        <end position="17"/>
    </location>
</feature>
<dbReference type="EMBL" id="BTRK01000004">
    <property type="protein sequence ID" value="GMR50272.1"/>
    <property type="molecule type" value="Genomic_DNA"/>
</dbReference>
<reference evidence="3" key="1">
    <citation type="submission" date="2022-10" db="EMBL/GenBank/DDBJ databases">
        <title>Genome assembly of Pristionchus species.</title>
        <authorList>
            <person name="Yoshida K."/>
            <person name="Sommer R.J."/>
        </authorList>
    </citation>
    <scope>NUCLEOTIDE SEQUENCE [LARGE SCALE GENOMIC DNA]</scope>
    <source>
        <strain evidence="3">RS5460</strain>
    </source>
</reference>
<dbReference type="PANTHER" id="PTHR37433">
    <property type="entry name" value="PROTEIN CBG25136-RELATED"/>
    <property type="match status" value="1"/>
</dbReference>
<name>A0AAN5CUG6_9BILA</name>
<dbReference type="PANTHER" id="PTHR37433:SF5">
    <property type="entry name" value="DUF753 DOMAIN-CONTAINING PROTEIN-RELATED"/>
    <property type="match status" value="1"/>
</dbReference>
<protein>
    <submittedName>
        <fullName evidence="2">Uncharacterized protein</fullName>
    </submittedName>
</protein>
<comment type="caution">
    <text evidence="2">The sequence shown here is derived from an EMBL/GenBank/DDBJ whole genome shotgun (WGS) entry which is preliminary data.</text>
</comment>
<accession>A0AAN5CUG6</accession>
<evidence type="ECO:0000313" key="3">
    <source>
        <dbReference type="Proteomes" id="UP001328107"/>
    </source>
</evidence>
<feature type="non-terminal residue" evidence="2">
    <location>
        <position position="1"/>
    </location>
</feature>